<evidence type="ECO:0000259" key="3">
    <source>
        <dbReference type="PROSITE" id="PS50055"/>
    </source>
</evidence>
<dbReference type="InterPro" id="IPR050348">
    <property type="entry name" value="Protein-Tyr_Phosphatase"/>
</dbReference>
<evidence type="ECO:0000256" key="2">
    <source>
        <dbReference type="SAM" id="Phobius"/>
    </source>
</evidence>
<keyword evidence="2" id="KW-0472">Membrane</keyword>
<protein>
    <recommendedName>
        <fullName evidence="3">Tyrosine-protein phosphatase domain-containing protein</fullName>
    </recommendedName>
</protein>
<dbReference type="GO" id="GO:0004725">
    <property type="term" value="F:protein tyrosine phosphatase activity"/>
    <property type="evidence" value="ECO:0007669"/>
    <property type="project" value="InterPro"/>
</dbReference>
<feature type="transmembrane region" description="Helical" evidence="2">
    <location>
        <begin position="27"/>
        <end position="48"/>
    </location>
</feature>
<dbReference type="PRINTS" id="PR00700">
    <property type="entry name" value="PRTYPHPHTASE"/>
</dbReference>
<evidence type="ECO:0000313" key="5">
    <source>
        <dbReference type="Proteomes" id="UP001283361"/>
    </source>
</evidence>
<sequence length="248" mass="28000">MLFCRLNALVDDFQRCFFSPATLQLGVPLGVAVGALLICAIIVGVFLTRCHRRKEQKKKDLEDNISLSRELPSVEDNDREESSRISHASALQKDSNNGEASSSKVKHNREEDDQDDLSDTAVPVETLNTYIRQHATDSYFKDQFSSVPMVRSSPQTAGLSPQNVKKNRYKNIIPYDSTRVLLHTDQKLNHSDYINASYVKGYSTDDLYIASQAPSDRTINDFMRMIWEQGVDRVVMLTNLTEEGKACC</sequence>
<keyword evidence="2" id="KW-1133">Transmembrane helix</keyword>
<comment type="caution">
    <text evidence="4">The sequence shown here is derived from an EMBL/GenBank/DDBJ whole genome shotgun (WGS) entry which is preliminary data.</text>
</comment>
<dbReference type="Pfam" id="PF00102">
    <property type="entry name" value="Y_phosphatase"/>
    <property type="match status" value="1"/>
</dbReference>
<dbReference type="AlphaFoldDB" id="A0AAE1DW14"/>
<dbReference type="EMBL" id="JAWDGP010002243">
    <property type="protein sequence ID" value="KAK3784455.1"/>
    <property type="molecule type" value="Genomic_DNA"/>
</dbReference>
<proteinExistence type="predicted"/>
<reference evidence="4" key="1">
    <citation type="journal article" date="2023" name="G3 (Bethesda)">
        <title>A reference genome for the long-term kleptoplast-retaining sea slug Elysia crispata morphotype clarki.</title>
        <authorList>
            <person name="Eastman K.E."/>
            <person name="Pendleton A.L."/>
            <person name="Shaikh M.A."/>
            <person name="Suttiyut T."/>
            <person name="Ogas R."/>
            <person name="Tomko P."/>
            <person name="Gavelis G."/>
            <person name="Widhalm J.R."/>
            <person name="Wisecaver J.H."/>
        </authorList>
    </citation>
    <scope>NUCLEOTIDE SEQUENCE</scope>
    <source>
        <strain evidence="4">ECLA1</strain>
    </source>
</reference>
<dbReference type="SUPFAM" id="SSF52799">
    <property type="entry name" value="(Phosphotyrosine protein) phosphatases II"/>
    <property type="match status" value="1"/>
</dbReference>
<dbReference type="InterPro" id="IPR029021">
    <property type="entry name" value="Prot-tyrosine_phosphatase-like"/>
</dbReference>
<gene>
    <name evidence="4" type="ORF">RRG08_029911</name>
</gene>
<feature type="domain" description="Tyrosine-protein phosphatase" evidence="3">
    <location>
        <begin position="140"/>
        <end position="248"/>
    </location>
</feature>
<keyword evidence="5" id="KW-1185">Reference proteome</keyword>
<evidence type="ECO:0000256" key="1">
    <source>
        <dbReference type="SAM" id="MobiDB-lite"/>
    </source>
</evidence>
<keyword evidence="2" id="KW-0812">Transmembrane</keyword>
<evidence type="ECO:0000313" key="4">
    <source>
        <dbReference type="EMBL" id="KAK3784455.1"/>
    </source>
</evidence>
<dbReference type="InterPro" id="IPR000242">
    <property type="entry name" value="PTP_cat"/>
</dbReference>
<dbReference type="SMART" id="SM00194">
    <property type="entry name" value="PTPc"/>
    <property type="match status" value="1"/>
</dbReference>
<dbReference type="Proteomes" id="UP001283361">
    <property type="component" value="Unassembled WGS sequence"/>
</dbReference>
<dbReference type="Gene3D" id="3.90.190.10">
    <property type="entry name" value="Protein tyrosine phosphatase superfamily"/>
    <property type="match status" value="1"/>
</dbReference>
<feature type="region of interest" description="Disordered" evidence="1">
    <location>
        <begin position="72"/>
        <end position="121"/>
    </location>
</feature>
<organism evidence="4 5">
    <name type="scientific">Elysia crispata</name>
    <name type="common">lettuce slug</name>
    <dbReference type="NCBI Taxonomy" id="231223"/>
    <lineage>
        <taxon>Eukaryota</taxon>
        <taxon>Metazoa</taxon>
        <taxon>Spiralia</taxon>
        <taxon>Lophotrochozoa</taxon>
        <taxon>Mollusca</taxon>
        <taxon>Gastropoda</taxon>
        <taxon>Heterobranchia</taxon>
        <taxon>Euthyneura</taxon>
        <taxon>Panpulmonata</taxon>
        <taxon>Sacoglossa</taxon>
        <taxon>Placobranchoidea</taxon>
        <taxon>Plakobranchidae</taxon>
        <taxon>Elysia</taxon>
    </lineage>
</organism>
<dbReference type="PANTHER" id="PTHR19134">
    <property type="entry name" value="RECEPTOR-TYPE TYROSINE-PROTEIN PHOSPHATASE"/>
    <property type="match status" value="1"/>
</dbReference>
<dbReference type="PROSITE" id="PS50055">
    <property type="entry name" value="TYR_PHOSPHATASE_PTP"/>
    <property type="match status" value="1"/>
</dbReference>
<name>A0AAE1DW14_9GAST</name>
<accession>A0AAE1DW14</accession>
<feature type="compositionally biased region" description="Polar residues" evidence="1">
    <location>
        <begin position="92"/>
        <end position="103"/>
    </location>
</feature>
<dbReference type="PANTHER" id="PTHR19134:SF449">
    <property type="entry name" value="TYROSINE-PROTEIN PHOSPHATASE 1"/>
    <property type="match status" value="1"/>
</dbReference>